<dbReference type="GO" id="GO:0072546">
    <property type="term" value="C:EMC complex"/>
    <property type="evidence" value="ECO:0007669"/>
    <property type="project" value="TreeGrafter"/>
</dbReference>
<evidence type="ECO:0000256" key="4">
    <source>
        <dbReference type="ARBA" id="ARBA00022989"/>
    </source>
</evidence>
<evidence type="ECO:0000256" key="1">
    <source>
        <dbReference type="ARBA" id="ARBA00004167"/>
    </source>
</evidence>
<dbReference type="InterPro" id="IPR039163">
    <property type="entry name" value="EMC7"/>
</dbReference>
<dbReference type="Pfam" id="PF09430">
    <property type="entry name" value="EMC7_beta-sandw"/>
    <property type="match status" value="1"/>
</dbReference>
<proteinExistence type="predicted"/>
<dbReference type="OrthoDB" id="27095at2759"/>
<reference evidence="9" key="1">
    <citation type="journal article" date="2020" name="Stud. Mycol.">
        <title>101 Dothideomycetes genomes: a test case for predicting lifestyles and emergence of pathogens.</title>
        <authorList>
            <person name="Haridas S."/>
            <person name="Albert R."/>
            <person name="Binder M."/>
            <person name="Bloem J."/>
            <person name="Labutti K."/>
            <person name="Salamov A."/>
            <person name="Andreopoulos B."/>
            <person name="Baker S."/>
            <person name="Barry K."/>
            <person name="Bills G."/>
            <person name="Bluhm B."/>
            <person name="Cannon C."/>
            <person name="Castanera R."/>
            <person name="Culley D."/>
            <person name="Daum C."/>
            <person name="Ezra D."/>
            <person name="Gonzalez J."/>
            <person name="Henrissat B."/>
            <person name="Kuo A."/>
            <person name="Liang C."/>
            <person name="Lipzen A."/>
            <person name="Lutzoni F."/>
            <person name="Magnuson J."/>
            <person name="Mondo S."/>
            <person name="Nolan M."/>
            <person name="Ohm R."/>
            <person name="Pangilinan J."/>
            <person name="Park H.-J."/>
            <person name="Ramirez L."/>
            <person name="Alfaro M."/>
            <person name="Sun H."/>
            <person name="Tritt A."/>
            <person name="Yoshinaga Y."/>
            <person name="Zwiers L.-H."/>
            <person name="Turgeon B."/>
            <person name="Goodwin S."/>
            <person name="Spatafora J."/>
            <person name="Crous P."/>
            <person name="Grigoriev I."/>
        </authorList>
    </citation>
    <scope>NUCLEOTIDE SEQUENCE</scope>
    <source>
        <strain evidence="9">CBS 116435</strain>
    </source>
</reference>
<evidence type="ECO:0000256" key="7">
    <source>
        <dbReference type="SAM" id="SignalP"/>
    </source>
</evidence>
<keyword evidence="3 7" id="KW-0732">Signal</keyword>
<dbReference type="PANTHER" id="PTHR13605">
    <property type="entry name" value="ER MEMBRANE PROTEIN COMPLEX SUBUNIT 7"/>
    <property type="match status" value="1"/>
</dbReference>
<dbReference type="Proteomes" id="UP000799441">
    <property type="component" value="Unassembled WGS sequence"/>
</dbReference>
<evidence type="ECO:0000256" key="3">
    <source>
        <dbReference type="ARBA" id="ARBA00022729"/>
    </source>
</evidence>
<comment type="caution">
    <text evidence="9">The sequence shown here is derived from an EMBL/GenBank/DDBJ whole genome shotgun (WGS) entry which is preliminary data.</text>
</comment>
<keyword evidence="10" id="KW-1185">Reference proteome</keyword>
<evidence type="ECO:0000256" key="6">
    <source>
        <dbReference type="SAM" id="Phobius"/>
    </source>
</evidence>
<evidence type="ECO:0000256" key="5">
    <source>
        <dbReference type="ARBA" id="ARBA00023136"/>
    </source>
</evidence>
<dbReference type="AlphaFoldDB" id="A0A9P4Q500"/>
<evidence type="ECO:0000313" key="10">
    <source>
        <dbReference type="Proteomes" id="UP000799441"/>
    </source>
</evidence>
<comment type="subcellular location">
    <subcellularLocation>
        <location evidence="1">Membrane</location>
        <topology evidence="1">Single-pass membrane protein</topology>
    </subcellularLocation>
</comment>
<evidence type="ECO:0000259" key="8">
    <source>
        <dbReference type="Pfam" id="PF09430"/>
    </source>
</evidence>
<gene>
    <name evidence="9" type="ORF">K431DRAFT_287570</name>
</gene>
<evidence type="ECO:0000256" key="2">
    <source>
        <dbReference type="ARBA" id="ARBA00022692"/>
    </source>
</evidence>
<sequence length="231" mass="24891">MRWSKLTLAAALGGLASAAQLTVSIASSQLLPNPAVLPSSTHAVLLGQSGDRHDVPIRRDNAFLFPSLAAGDYLLTIHGRDHFFPPLRIDVSAGADGLSEKVEAWQTFRGNDWDNKGQQYGSSDSGTLNIDVRAIGVKDYYQPRGGFNVLGFLKSPMILMGLFSMVMVFGLPYLMENMDPETRKEFEEMQSKSPISGNQGAATAMQNFDLASWMAGKASGADASDTGDAER</sequence>
<feature type="chain" id="PRO_5040254052" description="ER membrane protein complex subunit 7 beta-sandwich domain-containing protein" evidence="7">
    <location>
        <begin position="19"/>
        <end position="231"/>
    </location>
</feature>
<dbReference type="InterPro" id="IPR019008">
    <property type="entry name" value="Beta_sandwich_EMC7"/>
</dbReference>
<keyword evidence="5 6" id="KW-0472">Membrane</keyword>
<dbReference type="PANTHER" id="PTHR13605:SF4">
    <property type="entry name" value="ER MEMBRANE PROTEIN COMPLEX SUBUNIT 7"/>
    <property type="match status" value="1"/>
</dbReference>
<name>A0A9P4Q500_9PEZI</name>
<accession>A0A9P4Q500</accession>
<keyword evidence="4 6" id="KW-1133">Transmembrane helix</keyword>
<evidence type="ECO:0000313" key="9">
    <source>
        <dbReference type="EMBL" id="KAF2718551.1"/>
    </source>
</evidence>
<organism evidence="9 10">
    <name type="scientific">Polychaeton citri CBS 116435</name>
    <dbReference type="NCBI Taxonomy" id="1314669"/>
    <lineage>
        <taxon>Eukaryota</taxon>
        <taxon>Fungi</taxon>
        <taxon>Dikarya</taxon>
        <taxon>Ascomycota</taxon>
        <taxon>Pezizomycotina</taxon>
        <taxon>Dothideomycetes</taxon>
        <taxon>Dothideomycetidae</taxon>
        <taxon>Capnodiales</taxon>
        <taxon>Capnodiaceae</taxon>
        <taxon>Polychaeton</taxon>
    </lineage>
</organism>
<keyword evidence="2 6" id="KW-0812">Transmembrane</keyword>
<feature type="domain" description="ER membrane protein complex subunit 7 beta-sandwich" evidence="8">
    <location>
        <begin position="33"/>
        <end position="160"/>
    </location>
</feature>
<dbReference type="EMBL" id="MU003823">
    <property type="protein sequence ID" value="KAF2718551.1"/>
    <property type="molecule type" value="Genomic_DNA"/>
</dbReference>
<feature type="signal peptide" evidence="7">
    <location>
        <begin position="1"/>
        <end position="18"/>
    </location>
</feature>
<feature type="transmembrane region" description="Helical" evidence="6">
    <location>
        <begin position="157"/>
        <end position="175"/>
    </location>
</feature>
<protein>
    <recommendedName>
        <fullName evidence="8">ER membrane protein complex subunit 7 beta-sandwich domain-containing protein</fullName>
    </recommendedName>
</protein>